<reference evidence="1 2" key="1">
    <citation type="journal article" date="2016" name="Nat. Commun.">
        <title>Extremotolerant tardigrade genome and improved radiotolerance of human cultured cells by tardigrade-unique protein.</title>
        <authorList>
            <person name="Hashimoto T."/>
            <person name="Horikawa D.D."/>
            <person name="Saito Y."/>
            <person name="Kuwahara H."/>
            <person name="Kozuka-Hata H."/>
            <person name="Shin-I T."/>
            <person name="Minakuchi Y."/>
            <person name="Ohishi K."/>
            <person name="Motoyama A."/>
            <person name="Aizu T."/>
            <person name="Enomoto A."/>
            <person name="Kondo K."/>
            <person name="Tanaka S."/>
            <person name="Hara Y."/>
            <person name="Koshikawa S."/>
            <person name="Sagara H."/>
            <person name="Miura T."/>
            <person name="Yokobori S."/>
            <person name="Miyagawa K."/>
            <person name="Suzuki Y."/>
            <person name="Kubo T."/>
            <person name="Oyama M."/>
            <person name="Kohara Y."/>
            <person name="Fujiyama A."/>
            <person name="Arakawa K."/>
            <person name="Katayama T."/>
            <person name="Toyoda A."/>
            <person name="Kunieda T."/>
        </authorList>
    </citation>
    <scope>NUCLEOTIDE SEQUENCE [LARGE SCALE GENOMIC DNA]</scope>
    <source>
        <strain evidence="1 2">YOKOZUNA-1</strain>
    </source>
</reference>
<accession>A0A1D1VW04</accession>
<proteinExistence type="predicted"/>
<dbReference type="AlphaFoldDB" id="A0A1D1VW04"/>
<comment type="caution">
    <text evidence="1">The sequence shown here is derived from an EMBL/GenBank/DDBJ whole genome shotgun (WGS) entry which is preliminary data.</text>
</comment>
<keyword evidence="2" id="KW-1185">Reference proteome</keyword>
<dbReference type="Proteomes" id="UP000186922">
    <property type="component" value="Unassembled WGS sequence"/>
</dbReference>
<sequence>MRCLPNGGSFRSDAEGRGIMHGRACTASAPFQHSLQWTRKDERAALNECKEDRGSRISSLSYCGTVHTPSLKVSRYPQLVIWELRWTTSSPRLNLKFFPLYSNSSNCELYEAEAV</sequence>
<name>A0A1D1VW04_RAMVA</name>
<protein>
    <submittedName>
        <fullName evidence="1">Uncharacterized protein</fullName>
    </submittedName>
</protein>
<gene>
    <name evidence="1" type="primary">RvY_15749</name>
    <name evidence="1" type="synonym">RvY_15749.1</name>
    <name evidence="1" type="ORF">RvY_15749-1</name>
</gene>
<organism evidence="1 2">
    <name type="scientific">Ramazzottius varieornatus</name>
    <name type="common">Water bear</name>
    <name type="synonym">Tardigrade</name>
    <dbReference type="NCBI Taxonomy" id="947166"/>
    <lineage>
        <taxon>Eukaryota</taxon>
        <taxon>Metazoa</taxon>
        <taxon>Ecdysozoa</taxon>
        <taxon>Tardigrada</taxon>
        <taxon>Eutardigrada</taxon>
        <taxon>Parachela</taxon>
        <taxon>Hypsibioidea</taxon>
        <taxon>Ramazzottiidae</taxon>
        <taxon>Ramazzottius</taxon>
    </lineage>
</organism>
<evidence type="ECO:0000313" key="2">
    <source>
        <dbReference type="Proteomes" id="UP000186922"/>
    </source>
</evidence>
<evidence type="ECO:0000313" key="1">
    <source>
        <dbReference type="EMBL" id="GAV05650.1"/>
    </source>
</evidence>
<dbReference type="EMBL" id="BDGG01000012">
    <property type="protein sequence ID" value="GAV05650.1"/>
    <property type="molecule type" value="Genomic_DNA"/>
</dbReference>